<dbReference type="EMBL" id="JAOZEV010000026">
    <property type="protein sequence ID" value="MCV9934550.1"/>
    <property type="molecule type" value="Genomic_DNA"/>
</dbReference>
<gene>
    <name evidence="1" type="ORF">OIU80_19895</name>
</gene>
<comment type="caution">
    <text evidence="1">The sequence shown here is derived from an EMBL/GenBank/DDBJ whole genome shotgun (WGS) entry which is preliminary data.</text>
</comment>
<reference evidence="1" key="1">
    <citation type="submission" date="2022-10" db="EMBL/GenBank/DDBJ databases">
        <title>Two novel species of Flavobacterium.</title>
        <authorList>
            <person name="Liu Q."/>
            <person name="Xin Y.-H."/>
        </authorList>
    </citation>
    <scope>NUCLEOTIDE SEQUENCE</scope>
    <source>
        <strain evidence="1">LS1R47</strain>
    </source>
</reference>
<accession>A0A9X3HND6</accession>
<protein>
    <submittedName>
        <fullName evidence="1">Uncharacterized protein</fullName>
    </submittedName>
</protein>
<name>A0A9X3HND6_9FLAO</name>
<sequence>MALSKSILKNNLLAIFQKMTTNDNQQNSVETLAEELSGVIFDFVKTAEVVAGQSVSTTGTAAAQTGKTTTNGTII</sequence>
<evidence type="ECO:0000313" key="1">
    <source>
        <dbReference type="EMBL" id="MCV9934550.1"/>
    </source>
</evidence>
<dbReference type="Proteomes" id="UP001151133">
    <property type="component" value="Unassembled WGS sequence"/>
</dbReference>
<dbReference type="RefSeq" id="WP_264288719.1">
    <property type="nucleotide sequence ID" value="NZ_JAOZEV010000026.1"/>
</dbReference>
<evidence type="ECO:0000313" key="2">
    <source>
        <dbReference type="Proteomes" id="UP001151133"/>
    </source>
</evidence>
<keyword evidence="2" id="KW-1185">Reference proteome</keyword>
<organism evidence="1 2">
    <name type="scientific">Flavobacterium frigoritolerans</name>
    <dbReference type="NCBI Taxonomy" id="2987686"/>
    <lineage>
        <taxon>Bacteria</taxon>
        <taxon>Pseudomonadati</taxon>
        <taxon>Bacteroidota</taxon>
        <taxon>Flavobacteriia</taxon>
        <taxon>Flavobacteriales</taxon>
        <taxon>Flavobacteriaceae</taxon>
        <taxon>Flavobacterium</taxon>
    </lineage>
</organism>
<proteinExistence type="predicted"/>
<dbReference type="AlphaFoldDB" id="A0A9X3HND6"/>